<dbReference type="Gene3D" id="1.20.1170.10">
    <property type="match status" value="1"/>
</dbReference>
<feature type="coiled-coil region" evidence="1">
    <location>
        <begin position="67"/>
        <end position="108"/>
    </location>
</feature>
<organism evidence="2">
    <name type="scientific">Candidatus Kentrum sp. DK</name>
    <dbReference type="NCBI Taxonomy" id="2126562"/>
    <lineage>
        <taxon>Bacteria</taxon>
        <taxon>Pseudomonadati</taxon>
        <taxon>Pseudomonadota</taxon>
        <taxon>Gammaproteobacteria</taxon>
        <taxon>Candidatus Kentrum</taxon>
    </lineage>
</organism>
<evidence type="ECO:0008006" key="4">
    <source>
        <dbReference type="Google" id="ProtNLM"/>
    </source>
</evidence>
<reference evidence="2" key="1">
    <citation type="submission" date="2019-02" db="EMBL/GenBank/DDBJ databases">
        <authorList>
            <person name="Gruber-Vodicka R. H."/>
            <person name="Seah K. B. B."/>
        </authorList>
    </citation>
    <scope>NUCLEOTIDE SEQUENCE</scope>
    <source>
        <strain evidence="3">BECK_DK161</strain>
        <strain evidence="2">BECK_DK47</strain>
    </source>
</reference>
<proteinExistence type="predicted"/>
<dbReference type="EMBL" id="CAADEY010000180">
    <property type="protein sequence ID" value="VFJ68297.1"/>
    <property type="molecule type" value="Genomic_DNA"/>
</dbReference>
<protein>
    <recommendedName>
        <fullName evidence="4">DUF1640 domain-containing protein</fullName>
    </recommendedName>
</protein>
<dbReference type="AlphaFoldDB" id="A0A450T5A7"/>
<evidence type="ECO:0000313" key="2">
    <source>
        <dbReference type="EMBL" id="VFJ61910.1"/>
    </source>
</evidence>
<sequence>MLENGIFEKWLDDEADRVLAKLKKNEPLTQDDKLIIVLKGQMNHFHHLDVELRQEILTLRQEMSVLRQDMERRFEEANGRFETITDEIKQINVEIKQIHQEIKQMYRAINAQTWKMLGAVGLIVLLGKMIEHF</sequence>
<name>A0A450T5A7_9GAMM</name>
<evidence type="ECO:0000256" key="1">
    <source>
        <dbReference type="SAM" id="Coils"/>
    </source>
</evidence>
<keyword evidence="1" id="KW-0175">Coiled coil</keyword>
<gene>
    <name evidence="2" type="ORF">BECKDK2373B_GA0170837_11058</name>
    <name evidence="3" type="ORF">BECKDK2373C_GA0170839_11804</name>
</gene>
<dbReference type="EMBL" id="CAADEX010000105">
    <property type="protein sequence ID" value="VFJ61910.1"/>
    <property type="molecule type" value="Genomic_DNA"/>
</dbReference>
<evidence type="ECO:0000313" key="3">
    <source>
        <dbReference type="EMBL" id="VFJ68297.1"/>
    </source>
</evidence>
<accession>A0A450T5A7</accession>